<proteinExistence type="predicted"/>
<reference evidence="1" key="1">
    <citation type="submission" date="2019-08" db="EMBL/GenBank/DDBJ databases">
        <authorList>
            <person name="Kucharzyk K."/>
            <person name="Murdoch R.W."/>
            <person name="Higgins S."/>
            <person name="Loffler F."/>
        </authorList>
    </citation>
    <scope>NUCLEOTIDE SEQUENCE</scope>
</reference>
<sequence>MPEGEDPLGNAGDERKAQIFIRDQKQGAGLLSKFLRPTANGGP</sequence>
<evidence type="ECO:0000313" key="1">
    <source>
        <dbReference type="EMBL" id="MPN01718.1"/>
    </source>
</evidence>
<organism evidence="1">
    <name type="scientific">bioreactor metagenome</name>
    <dbReference type="NCBI Taxonomy" id="1076179"/>
    <lineage>
        <taxon>unclassified sequences</taxon>
        <taxon>metagenomes</taxon>
        <taxon>ecological metagenomes</taxon>
    </lineage>
</organism>
<gene>
    <name evidence="1" type="ORF">SDC9_148929</name>
</gene>
<comment type="caution">
    <text evidence="1">The sequence shown here is derived from an EMBL/GenBank/DDBJ whole genome shotgun (WGS) entry which is preliminary data.</text>
</comment>
<dbReference type="EMBL" id="VSSQ01047712">
    <property type="protein sequence ID" value="MPN01718.1"/>
    <property type="molecule type" value="Genomic_DNA"/>
</dbReference>
<accession>A0A645EI86</accession>
<dbReference type="AlphaFoldDB" id="A0A645EI86"/>
<name>A0A645EI86_9ZZZZ</name>
<protein>
    <submittedName>
        <fullName evidence="1">Uncharacterized protein</fullName>
    </submittedName>
</protein>